<feature type="transmembrane region" description="Helical" evidence="2">
    <location>
        <begin position="155"/>
        <end position="179"/>
    </location>
</feature>
<dbReference type="NCBIfam" id="NF047321">
    <property type="entry name" value="SCO7613_CTERM"/>
    <property type="match status" value="1"/>
</dbReference>
<feature type="transmembrane region" description="Helical" evidence="2">
    <location>
        <begin position="1100"/>
        <end position="1121"/>
    </location>
</feature>
<feature type="transmembrane region" description="Helical" evidence="2">
    <location>
        <begin position="925"/>
        <end position="942"/>
    </location>
</feature>
<feature type="transmembrane region" description="Helical" evidence="2">
    <location>
        <begin position="901"/>
        <end position="919"/>
    </location>
</feature>
<feature type="region of interest" description="Disordered" evidence="1">
    <location>
        <begin position="625"/>
        <end position="681"/>
    </location>
</feature>
<feature type="transmembrane region" description="Helical" evidence="2">
    <location>
        <begin position="529"/>
        <end position="546"/>
    </location>
</feature>
<dbReference type="EMBL" id="MWQN01000001">
    <property type="protein sequence ID" value="OPC80126.1"/>
    <property type="molecule type" value="Genomic_DNA"/>
</dbReference>
<keyword evidence="4" id="KW-1185">Reference proteome</keyword>
<dbReference type="STRING" id="159449.B4N89_03425"/>
<dbReference type="Proteomes" id="UP000190037">
    <property type="component" value="Unassembled WGS sequence"/>
</dbReference>
<feature type="transmembrane region" description="Helical" evidence="2">
    <location>
        <begin position="1051"/>
        <end position="1070"/>
    </location>
</feature>
<protein>
    <submittedName>
        <fullName evidence="3">Uncharacterized protein</fullName>
    </submittedName>
</protein>
<keyword evidence="2" id="KW-0812">Transmembrane</keyword>
<feature type="transmembrane region" description="Helical" evidence="2">
    <location>
        <begin position="216"/>
        <end position="233"/>
    </location>
</feature>
<reference evidence="3 4" key="1">
    <citation type="submission" date="2017-03" db="EMBL/GenBank/DDBJ databases">
        <title>Draft genome sequence of Streptomyces scabrisporus NF3, endophyte isolated from Amphipterygium adstringens.</title>
        <authorList>
            <person name="Vazquez M."/>
            <person name="Ceapa C.D."/>
            <person name="Rodriguez Luna D."/>
            <person name="Sanchez Esquivel S."/>
        </authorList>
    </citation>
    <scope>NUCLEOTIDE SEQUENCE [LARGE SCALE GENOMIC DNA]</scope>
    <source>
        <strain evidence="3 4">NF3</strain>
    </source>
</reference>
<feature type="transmembrane region" description="Helical" evidence="2">
    <location>
        <begin position="447"/>
        <end position="468"/>
    </location>
</feature>
<feature type="transmembrane region" description="Helical" evidence="2">
    <location>
        <begin position="498"/>
        <end position="522"/>
    </location>
</feature>
<feature type="transmembrane region" description="Helical" evidence="2">
    <location>
        <begin position="999"/>
        <end position="1017"/>
    </location>
</feature>
<feature type="transmembrane region" description="Helical" evidence="2">
    <location>
        <begin position="385"/>
        <end position="403"/>
    </location>
</feature>
<feature type="transmembrane region" description="Helical" evidence="2">
    <location>
        <begin position="354"/>
        <end position="373"/>
    </location>
</feature>
<dbReference type="AlphaFoldDB" id="A0A1T3NTJ2"/>
<feature type="transmembrane region" description="Helical" evidence="2">
    <location>
        <begin position="773"/>
        <end position="790"/>
    </location>
</feature>
<evidence type="ECO:0000256" key="1">
    <source>
        <dbReference type="SAM" id="MobiDB-lite"/>
    </source>
</evidence>
<sequence>MFREESAASIGGHEPTGETTSMLNEQVLDDPTRCPGCAVRLDEPRTERCRQCAILLTGPAADQLWQISVSAARLLRQREGLLMRMRAETWRAPRTSAPRSTPAGAPAAVAPTPVLPAPRTPAPTPVPASPTATPAPAPTPFGRVRESAEVGRRRVARIVLGSGVLLVVLAALVFVAVTWNHTGTAGRALVMALALVLAAAGTGVAEQRELPATAEAMAALTVAMGLLDGYAAWTADLAGLRGGDALLVSAGTLLAVGGAAALGSLVAPLRALRISAALLLQGPLPLVIAWFGVGRGSLLPLAIGLGAQAAVDVALLRRTFSDAARGLRIVAEVGVLCYWLAAVGLTLAEGPGGASAGTMSALAALAGGIAYTLREAPVVRHLASGSAMVGALAAAGLLLASLPGRDDSGKSDTPVAWVGVVLLGAVLVAMAPLFAVPREFRAGPLAVLVPLTVAPAFWVAAAPLVALFGPLSWLGRPWTLYPVDAHARDALLSGTAGWSFGAAPLALLPLAALTAFAATALLRGRPGPTTTRAIGATAVGALSVVVPPALDLPLWAALGWHVATAIGWACAGRVRPWLPLLALGHGGLALVWATAYWQTSIVVWAVGATGLTLLAVLSPGRPAVEPNAAPAPGDATPTREANNSDEPSQEGVFSDKEPREDPYVAPAGTRPSPGFGPGPDPALVPRVPMRLLVRPLAAGSALALALSDVAMATGHTGARTTPTALAPAVLGALVTLIAVALRPTARTTRALTLVGGVGWTIGGLVAARAPGPLAVVLAAGLAVCLVGALRDRPAPRIAWAAVAALCWVGASAAGAAAFGADRPVVALAAVSAAALLFPLAATLGGPLACPSPIVLAVEAAAGPSLLVALATGAPTSPVALAVATAAALCGARFGHPAPRPVWPPAAVVLCTATVPAALYRLDASNGATVLAAAGTAMLLYLAGARLPRLGPAVPIAAAAAVCAAGAATLSVAPGRIWLVLAGAGLTALTTPAGPLRPPARIAAVPLLFVAYWVRLALFDVPHPEAYTVPLGLALLIEGLRRRRADPDTTSWAAYGAPLAVLLLPSLPLAVAQGEPVRPSLLGIAAIGTLLVGARFRLRAPLFLGAAVLAVIGPVHLVPHLAPVYDAVPRWAILGTAGLLLIVVGAGYERRVRDLKRLRRAVGRLR</sequence>
<name>A0A1T3NTJ2_9ACTN</name>
<proteinExistence type="predicted"/>
<feature type="transmembrane region" description="Helical" evidence="2">
    <location>
        <begin position="185"/>
        <end position="204"/>
    </location>
</feature>
<feature type="transmembrane region" description="Helical" evidence="2">
    <location>
        <begin position="274"/>
        <end position="292"/>
    </location>
</feature>
<feature type="transmembrane region" description="Helical" evidence="2">
    <location>
        <begin position="298"/>
        <end position="317"/>
    </location>
</feature>
<feature type="transmembrane region" description="Helical" evidence="2">
    <location>
        <begin position="750"/>
        <end position="767"/>
    </location>
</feature>
<feature type="compositionally biased region" description="Low complexity" evidence="1">
    <location>
        <begin position="101"/>
        <end position="112"/>
    </location>
</feature>
<feature type="transmembrane region" description="Helical" evidence="2">
    <location>
        <begin position="949"/>
        <end position="969"/>
    </location>
</feature>
<evidence type="ECO:0000256" key="2">
    <source>
        <dbReference type="SAM" id="Phobius"/>
    </source>
</evidence>
<feature type="transmembrane region" description="Helical" evidence="2">
    <location>
        <begin position="691"/>
        <end position="712"/>
    </location>
</feature>
<feature type="transmembrane region" description="Helical" evidence="2">
    <location>
        <begin position="1127"/>
        <end position="1147"/>
    </location>
</feature>
<feature type="compositionally biased region" description="Basic and acidic residues" evidence="1">
    <location>
        <begin position="653"/>
        <end position="662"/>
    </location>
</feature>
<feature type="region of interest" description="Disordered" evidence="1">
    <location>
        <begin position="92"/>
        <end position="146"/>
    </location>
</feature>
<feature type="transmembrane region" description="Helical" evidence="2">
    <location>
        <begin position="415"/>
        <end position="435"/>
    </location>
</feature>
<organism evidence="3 4">
    <name type="scientific">Embleya scabrispora</name>
    <dbReference type="NCBI Taxonomy" id="159449"/>
    <lineage>
        <taxon>Bacteria</taxon>
        <taxon>Bacillati</taxon>
        <taxon>Actinomycetota</taxon>
        <taxon>Actinomycetes</taxon>
        <taxon>Kitasatosporales</taxon>
        <taxon>Streptomycetaceae</taxon>
        <taxon>Embleya</taxon>
    </lineage>
</organism>
<feature type="compositionally biased region" description="Pro residues" evidence="1">
    <location>
        <begin position="113"/>
        <end position="139"/>
    </location>
</feature>
<evidence type="ECO:0000313" key="4">
    <source>
        <dbReference type="Proteomes" id="UP000190037"/>
    </source>
</evidence>
<comment type="caution">
    <text evidence="3">The sequence shown here is derived from an EMBL/GenBank/DDBJ whole genome shotgun (WGS) entry which is preliminary data.</text>
</comment>
<feature type="transmembrane region" description="Helical" evidence="2">
    <location>
        <begin position="601"/>
        <end position="617"/>
    </location>
</feature>
<dbReference type="InterPro" id="IPR058062">
    <property type="entry name" value="SCO7613_C"/>
</dbReference>
<feature type="transmembrane region" description="Helical" evidence="2">
    <location>
        <begin position="329"/>
        <end position="348"/>
    </location>
</feature>
<keyword evidence="2" id="KW-0472">Membrane</keyword>
<feature type="transmembrane region" description="Helical" evidence="2">
    <location>
        <begin position="975"/>
        <end position="992"/>
    </location>
</feature>
<feature type="transmembrane region" description="Helical" evidence="2">
    <location>
        <begin position="724"/>
        <end position="741"/>
    </location>
</feature>
<feature type="transmembrane region" description="Helical" evidence="2">
    <location>
        <begin position="797"/>
        <end position="818"/>
    </location>
</feature>
<accession>A0A1T3NTJ2</accession>
<feature type="transmembrane region" description="Helical" evidence="2">
    <location>
        <begin position="1076"/>
        <end position="1093"/>
    </location>
</feature>
<feature type="transmembrane region" description="Helical" evidence="2">
    <location>
        <begin position="245"/>
        <end position="267"/>
    </location>
</feature>
<gene>
    <name evidence="3" type="ORF">B4N89_03425</name>
</gene>
<evidence type="ECO:0000313" key="3">
    <source>
        <dbReference type="EMBL" id="OPC80126.1"/>
    </source>
</evidence>
<keyword evidence="2" id="KW-1133">Transmembrane helix</keyword>